<dbReference type="EMBL" id="PDOA01000042">
    <property type="protein sequence ID" value="PWC26421.1"/>
    <property type="molecule type" value="Genomic_DNA"/>
</dbReference>
<dbReference type="Pfam" id="PF03401">
    <property type="entry name" value="TctC"/>
    <property type="match status" value="1"/>
</dbReference>
<dbReference type="InterPro" id="IPR006311">
    <property type="entry name" value="TAT_signal"/>
</dbReference>
<dbReference type="InterPro" id="IPR042100">
    <property type="entry name" value="Bug_dom1"/>
</dbReference>
<dbReference type="Proteomes" id="UP000245048">
    <property type="component" value="Unassembled WGS sequence"/>
</dbReference>
<dbReference type="PROSITE" id="PS51318">
    <property type="entry name" value="TAT"/>
    <property type="match status" value="1"/>
</dbReference>
<sequence length="334" mass="34667">MPLSTPAAPLLPRRRLLLASAGLALGALARPALAASSYPSRPVRIVVPWAPGGAVDVVARRMAQKLADRLGQPFVVENKAGATGTIGAAEVARAEPDGQTLLAMDNTYATLPFLFNNLPFDHAGAFAPITVSAFSPVLLLVNAKSPYQDLPSLIAAAKREPNKITFGSGGVGSSLHLSAEAFQQAAGAKLFHVPYKGGGEAVRATISGEVDMAMPSLGSGLGGIKGGLLRPLAISGAHRVDALPDTPTFDEAGLKGFSIINWSGLVAPRGTPQPVIDQLYQAMAASLREQDMLAFLKTLAAEPGGMPPAEFGKLIQQEQALWAEVAKSAGIERQ</sequence>
<keyword evidence="4" id="KW-1185">Reference proteome</keyword>
<dbReference type="Gene3D" id="3.40.190.150">
    <property type="entry name" value="Bordetella uptake gene, domain 1"/>
    <property type="match status" value="1"/>
</dbReference>
<dbReference type="Gene3D" id="3.40.190.10">
    <property type="entry name" value="Periplasmic binding protein-like II"/>
    <property type="match status" value="1"/>
</dbReference>
<organism evidence="3 4">
    <name type="scientific">Teichococcus aestuarii</name>
    <dbReference type="NCBI Taxonomy" id="568898"/>
    <lineage>
        <taxon>Bacteria</taxon>
        <taxon>Pseudomonadati</taxon>
        <taxon>Pseudomonadota</taxon>
        <taxon>Alphaproteobacteria</taxon>
        <taxon>Acetobacterales</taxon>
        <taxon>Roseomonadaceae</taxon>
        <taxon>Roseomonas</taxon>
    </lineage>
</organism>
<feature type="chain" id="PRO_5015427852" evidence="2">
    <location>
        <begin position="35"/>
        <end position="334"/>
    </location>
</feature>
<comment type="similarity">
    <text evidence="1">Belongs to the UPF0065 (bug) family.</text>
</comment>
<gene>
    <name evidence="3" type="ORF">CR165_23325</name>
</gene>
<evidence type="ECO:0000256" key="1">
    <source>
        <dbReference type="ARBA" id="ARBA00006987"/>
    </source>
</evidence>
<dbReference type="CDD" id="cd13578">
    <property type="entry name" value="PBP2_Bug27"/>
    <property type="match status" value="1"/>
</dbReference>
<dbReference type="PANTHER" id="PTHR42928:SF5">
    <property type="entry name" value="BLR1237 PROTEIN"/>
    <property type="match status" value="1"/>
</dbReference>
<dbReference type="RefSeq" id="WP_109519313.1">
    <property type="nucleotide sequence ID" value="NZ_PDOA01000042.1"/>
</dbReference>
<feature type="signal peptide" evidence="2">
    <location>
        <begin position="1"/>
        <end position="34"/>
    </location>
</feature>
<evidence type="ECO:0000313" key="3">
    <source>
        <dbReference type="EMBL" id="PWC26421.1"/>
    </source>
</evidence>
<evidence type="ECO:0000256" key="2">
    <source>
        <dbReference type="SAM" id="SignalP"/>
    </source>
</evidence>
<dbReference type="PIRSF" id="PIRSF017082">
    <property type="entry name" value="YflP"/>
    <property type="match status" value="1"/>
</dbReference>
<evidence type="ECO:0000313" key="4">
    <source>
        <dbReference type="Proteomes" id="UP000245048"/>
    </source>
</evidence>
<dbReference type="InterPro" id="IPR005064">
    <property type="entry name" value="BUG"/>
</dbReference>
<name>A0A2U1UXU8_9PROT</name>
<dbReference type="OrthoDB" id="7249232at2"/>
<dbReference type="SUPFAM" id="SSF53850">
    <property type="entry name" value="Periplasmic binding protein-like II"/>
    <property type="match status" value="1"/>
</dbReference>
<keyword evidence="2" id="KW-0732">Signal</keyword>
<dbReference type="AlphaFoldDB" id="A0A2U1UXU8"/>
<comment type="caution">
    <text evidence="3">The sequence shown here is derived from an EMBL/GenBank/DDBJ whole genome shotgun (WGS) entry which is preliminary data.</text>
</comment>
<dbReference type="PANTHER" id="PTHR42928">
    <property type="entry name" value="TRICARBOXYLATE-BINDING PROTEIN"/>
    <property type="match status" value="1"/>
</dbReference>
<protein>
    <submittedName>
        <fullName evidence="3">ABC transporter substrate-binding protein</fullName>
    </submittedName>
</protein>
<reference evidence="4" key="1">
    <citation type="submission" date="2017-10" db="EMBL/GenBank/DDBJ databases">
        <authorList>
            <person name="Toshchakov S.V."/>
            <person name="Goeva M.A."/>
        </authorList>
    </citation>
    <scope>NUCLEOTIDE SEQUENCE [LARGE SCALE GENOMIC DNA]</scope>
    <source>
        <strain evidence="4">JR1/69-1-13</strain>
    </source>
</reference>
<proteinExistence type="inferred from homology"/>
<accession>A0A2U1UXU8</accession>